<feature type="transmembrane region" description="Helical" evidence="2">
    <location>
        <begin position="64"/>
        <end position="82"/>
    </location>
</feature>
<reference evidence="3 4" key="1">
    <citation type="submission" date="2019-01" db="EMBL/GenBank/DDBJ databases">
        <title>Nocardioides guangzhouensis sp. nov., an actinobacterium isolated from soil.</title>
        <authorList>
            <person name="Fu Y."/>
            <person name="Cai Y."/>
            <person name="Lin Z."/>
            <person name="Chen P."/>
        </authorList>
    </citation>
    <scope>NUCLEOTIDE SEQUENCE [LARGE SCALE GENOMIC DNA]</scope>
    <source>
        <strain evidence="3 4">130</strain>
    </source>
</reference>
<comment type="caution">
    <text evidence="3">The sequence shown here is derived from an EMBL/GenBank/DDBJ whole genome shotgun (WGS) entry which is preliminary data.</text>
</comment>
<keyword evidence="1" id="KW-0175">Coiled coil</keyword>
<name>A0A4Q4Z889_9ACTN</name>
<keyword evidence="4" id="KW-1185">Reference proteome</keyword>
<protein>
    <submittedName>
        <fullName evidence="3">Uncharacterized protein</fullName>
    </submittedName>
</protein>
<keyword evidence="2" id="KW-0812">Transmembrane</keyword>
<evidence type="ECO:0000256" key="2">
    <source>
        <dbReference type="SAM" id="Phobius"/>
    </source>
</evidence>
<dbReference type="Proteomes" id="UP000295198">
    <property type="component" value="Unassembled WGS sequence"/>
</dbReference>
<keyword evidence="2" id="KW-1133">Transmembrane helix</keyword>
<evidence type="ECO:0000313" key="3">
    <source>
        <dbReference type="EMBL" id="RYP83316.1"/>
    </source>
</evidence>
<feature type="coiled-coil region" evidence="1">
    <location>
        <begin position="7"/>
        <end position="38"/>
    </location>
</feature>
<dbReference type="AlphaFoldDB" id="A0A4Q4Z889"/>
<dbReference type="RefSeq" id="WP_134719762.1">
    <property type="nucleotide sequence ID" value="NZ_SDKM01000034.1"/>
</dbReference>
<organism evidence="3 4">
    <name type="scientific">Nocardioides guangzhouensis</name>
    <dbReference type="NCBI Taxonomy" id="2497878"/>
    <lineage>
        <taxon>Bacteria</taxon>
        <taxon>Bacillati</taxon>
        <taxon>Actinomycetota</taxon>
        <taxon>Actinomycetes</taxon>
        <taxon>Propionibacteriales</taxon>
        <taxon>Nocardioidaceae</taxon>
        <taxon>Nocardioides</taxon>
    </lineage>
</organism>
<feature type="transmembrane region" description="Helical" evidence="2">
    <location>
        <begin position="88"/>
        <end position="107"/>
    </location>
</feature>
<evidence type="ECO:0000256" key="1">
    <source>
        <dbReference type="SAM" id="Coils"/>
    </source>
</evidence>
<accession>A0A4Q4Z889</accession>
<proteinExistence type="predicted"/>
<keyword evidence="2" id="KW-0472">Membrane</keyword>
<dbReference type="EMBL" id="SDKM01000034">
    <property type="protein sequence ID" value="RYP83316.1"/>
    <property type="molecule type" value="Genomic_DNA"/>
</dbReference>
<sequence length="109" mass="12478">MSKERARRRAERERVAALKAAARAAEQERAERRAARRRAVTSRLPAFGRGRQTGILARRRRTQTTFLVCLLLALNVLVWVVWDDWAMRLAGFVVSVLAAPVIHTLAFRR</sequence>
<gene>
    <name evidence="3" type="ORF">EKO23_19290</name>
</gene>
<evidence type="ECO:0000313" key="4">
    <source>
        <dbReference type="Proteomes" id="UP000295198"/>
    </source>
</evidence>